<dbReference type="RefSeq" id="WP_218327337.1">
    <property type="nucleotide sequence ID" value="NZ_JAHUZB010000008.1"/>
</dbReference>
<proteinExistence type="predicted"/>
<dbReference type="NCBIfam" id="NF009299">
    <property type="entry name" value="PRK12656.1"/>
    <property type="match status" value="1"/>
</dbReference>
<organism evidence="2 3">
    <name type="scientific">Enterococcus alishanensis</name>
    <dbReference type="NCBI Taxonomy" id="1303817"/>
    <lineage>
        <taxon>Bacteria</taxon>
        <taxon>Bacillati</taxon>
        <taxon>Bacillota</taxon>
        <taxon>Bacilli</taxon>
        <taxon>Lactobacillales</taxon>
        <taxon>Enterococcaceae</taxon>
        <taxon>Enterococcus</taxon>
    </lineage>
</organism>
<evidence type="ECO:0000313" key="3">
    <source>
        <dbReference type="Proteomes" id="UP000774130"/>
    </source>
</evidence>
<dbReference type="EMBL" id="JAHUZB010000008">
    <property type="protein sequence ID" value="MBV7392121.1"/>
    <property type="molecule type" value="Genomic_DNA"/>
</dbReference>
<reference evidence="2 3" key="1">
    <citation type="submission" date="2021-06" db="EMBL/GenBank/DDBJ databases">
        <title>Enterococcus alishanensis sp. nov., a novel lactic acid bacterium isolated from fresh coffee beans.</title>
        <authorList>
            <person name="Chen Y.-S."/>
        </authorList>
    </citation>
    <scope>NUCLEOTIDE SEQUENCE [LARGE SCALE GENOMIC DNA]</scope>
    <source>
        <strain evidence="2 3">ALS3</strain>
    </source>
</reference>
<dbReference type="InterPro" id="IPR001585">
    <property type="entry name" value="TAL/FSA"/>
</dbReference>
<dbReference type="Pfam" id="PF00923">
    <property type="entry name" value="TAL_FSA"/>
    <property type="match status" value="1"/>
</dbReference>
<protein>
    <submittedName>
        <fullName evidence="2">Fructose-6-phosphate aldolase</fullName>
        <ecNumber evidence="2">4.1.2.-</ecNumber>
    </submittedName>
</protein>
<dbReference type="EC" id="4.1.2.-" evidence="2"/>
<dbReference type="GO" id="GO:0016829">
    <property type="term" value="F:lyase activity"/>
    <property type="evidence" value="ECO:0007669"/>
    <property type="project" value="UniProtKB-KW"/>
</dbReference>
<keyword evidence="2" id="KW-0456">Lyase</keyword>
<name>A0ABS6TGU0_9ENTE</name>
<keyword evidence="1" id="KW-0704">Schiff base</keyword>
<sequence length="224" mass="25196">MEFMLDTTKLSLIEKYMKVVPIQGITSTPSIIKREGKIDFFTHMKKTLELIGPERTLHMQVPAKNSEGMIADANTIWQEIDPTVYVKIPTTEAGFVAINYLKSQQRDCRITATAVYTKMQAFLALESKADYIAVYSNRSENIGVNPFDIIHSARKYVDSNHLKTKIMASSIKNVSQVTEAIDHGAHAVTFAPEILVSSFKLASVKQAVDEFTADWVDLYGEEWI</sequence>
<gene>
    <name evidence="2" type="ORF">KUA55_15670</name>
</gene>
<dbReference type="Proteomes" id="UP000774130">
    <property type="component" value="Unassembled WGS sequence"/>
</dbReference>
<keyword evidence="3" id="KW-1185">Reference proteome</keyword>
<dbReference type="PANTHER" id="PTHR10683">
    <property type="entry name" value="TRANSALDOLASE"/>
    <property type="match status" value="1"/>
</dbReference>
<evidence type="ECO:0000256" key="1">
    <source>
        <dbReference type="ARBA" id="ARBA00023270"/>
    </source>
</evidence>
<dbReference type="PANTHER" id="PTHR10683:SF28">
    <property type="entry name" value="TRANSALDOLASE C"/>
    <property type="match status" value="1"/>
</dbReference>
<evidence type="ECO:0000313" key="2">
    <source>
        <dbReference type="EMBL" id="MBV7392121.1"/>
    </source>
</evidence>
<accession>A0ABS6TGU0</accession>
<comment type="caution">
    <text evidence="2">The sequence shown here is derived from an EMBL/GenBank/DDBJ whole genome shotgun (WGS) entry which is preliminary data.</text>
</comment>